<evidence type="ECO:0000313" key="22">
    <source>
        <dbReference type="Proteomes" id="UP000215902"/>
    </source>
</evidence>
<dbReference type="GO" id="GO:0004386">
    <property type="term" value="F:helicase activity"/>
    <property type="evidence" value="ECO:0007669"/>
    <property type="project" value="UniProtKB-KW"/>
</dbReference>
<dbReference type="GO" id="GO:0031508">
    <property type="term" value="P:pericentric heterochromatin formation"/>
    <property type="evidence" value="ECO:0007669"/>
    <property type="project" value="TreeGrafter"/>
</dbReference>
<keyword evidence="14" id="KW-0539">Nucleus</keyword>
<keyword evidence="10" id="KW-0067">ATP-binding</keyword>
<dbReference type="AlphaFoldDB" id="A0A267GCL6"/>
<dbReference type="PANTHER" id="PTHR47161:SF1">
    <property type="entry name" value="LYMPHOID-SPECIFIC HELICASE"/>
    <property type="match status" value="1"/>
</dbReference>
<feature type="domain" description="Helicase ATP-binding" evidence="19">
    <location>
        <begin position="284"/>
        <end position="456"/>
    </location>
</feature>
<dbReference type="CDD" id="cd18793">
    <property type="entry name" value="SF2_C_SNF"/>
    <property type="match status" value="1"/>
</dbReference>
<dbReference type="GO" id="GO:0044027">
    <property type="term" value="P:negative regulation of gene expression via chromosomal CpG island methylation"/>
    <property type="evidence" value="ECO:0007669"/>
    <property type="project" value="TreeGrafter"/>
</dbReference>
<evidence type="ECO:0000256" key="6">
    <source>
        <dbReference type="ARBA" id="ARBA00022741"/>
    </source>
</evidence>
<organism evidence="21 22">
    <name type="scientific">Macrostomum lignano</name>
    <dbReference type="NCBI Taxonomy" id="282301"/>
    <lineage>
        <taxon>Eukaryota</taxon>
        <taxon>Metazoa</taxon>
        <taxon>Spiralia</taxon>
        <taxon>Lophotrochozoa</taxon>
        <taxon>Platyhelminthes</taxon>
        <taxon>Rhabditophora</taxon>
        <taxon>Macrostomorpha</taxon>
        <taxon>Macrostomida</taxon>
        <taxon>Macrostomidae</taxon>
        <taxon>Macrostomum</taxon>
    </lineage>
</organism>
<dbReference type="GO" id="GO:0016787">
    <property type="term" value="F:hydrolase activity"/>
    <property type="evidence" value="ECO:0007669"/>
    <property type="project" value="UniProtKB-KW"/>
</dbReference>
<dbReference type="PANTHER" id="PTHR47161">
    <property type="entry name" value="LYMPHOID-SPECIFIC HELICASE"/>
    <property type="match status" value="1"/>
</dbReference>
<feature type="domain" description="Helicase C-terminal" evidence="20">
    <location>
        <begin position="699"/>
        <end position="864"/>
    </location>
</feature>
<sequence>PATAEVSIPDEAANSSCAENIVNDGAAVLRELGTENSSSNTNDNSNAIKSDGSNPSKTPSQASVEPSSGGGMAEELAAGREILKDEMRLRVKHQATVNQLVERQTERQRRYDQLLEVLKKSSVYAKLIVVRIEEEKKNFDKRLARAERQQSETTAAAAQPDVAEPAEAPSTPPPPPPPSPPRTRRSQRISNAATASATASTSVSKKRSRPTDDDDSSTSATSAATTAQKPTKRRRAADNPAKPKTEPQPVAEPEVQPETQEPGRLDLFTGQLRDYQLEGFNWLRRMYENGINGILGDEMGLGKTVQCIAFIAHLVHMGVTGPFCVVGPLSTLCNWRAEFARFAPAVPVVLYHGNRDRCALLRNQMCNPLPVAGCNTSCKPVVITSYEMAIRDRSVFQRYEWKLLIVDEGHRVKNFQCRLARELRMYHCTHRLILTGTPIQNNLTELWSLLNFLLPEIFEKLGTFEAWFDAGVLQDAEAKRRLLEQEKEQQVLSAMQQILLPFMLRRCKADVDLEVPPKREQLLYAPMAPEQLALYRMAVDRTIEKLLDGDNRGSDMSAASLEVTGPRQAKVRADRISRQMALSDETNSSRRQGEADDDDDEDDADVGDENDEGGRAKAGVSSAAVSADALLTVADLDVALGGGGGGNVEVAELHINLRNPMALLKRICNHPYLVRYPLTPDGQYRVDEQLVSVSGKFRLLDRLLPELQRQGRKVLIFSQWVCILDLLQDYCHLREYKFSRLDGGMSLEDRDSEISRFYTEADNRIFLVTTRAGGLGLNLTPADTVIIFDSDWNPQADLQAQDRCHRIGQSQPVLVFRLVTADSIDERVVSRADAKRTLERMIISRSRFRKSLTRDALEQAKRLDRRELEDLLLTEAKPTTAAAAAAADSAEVLPDAELAKLLDRSDLMADWERLRAERRAKEAAADSSQ</sequence>
<dbReference type="GO" id="GO:0051301">
    <property type="term" value="P:cell division"/>
    <property type="evidence" value="ECO:0007669"/>
    <property type="project" value="UniProtKB-KW"/>
</dbReference>
<comment type="function">
    <text evidence="16">Plays an essential role in normal development and survival. Involved in regulation of the expansion or survival of lymphoid cells. Required for de novo or maintenance DNA methylation. May control silencing of the imprinted CDKN1C gene through DNA methylation. May play a role in formation and organization of heterochromatin, implying a functional role in the regulation of transcription and mitosis.</text>
</comment>
<feature type="non-terminal residue" evidence="21">
    <location>
        <position position="1"/>
    </location>
</feature>
<evidence type="ECO:0000256" key="12">
    <source>
        <dbReference type="ARBA" id="ARBA00023054"/>
    </source>
</evidence>
<feature type="region of interest" description="Disordered" evidence="18">
    <location>
        <begin position="549"/>
        <end position="619"/>
    </location>
</feature>
<dbReference type="GO" id="GO:0005634">
    <property type="term" value="C:nucleus"/>
    <property type="evidence" value="ECO:0007669"/>
    <property type="project" value="UniProtKB-SubCell"/>
</dbReference>
<evidence type="ECO:0000259" key="19">
    <source>
        <dbReference type="PROSITE" id="PS51192"/>
    </source>
</evidence>
<dbReference type="STRING" id="282301.A0A267GCL6"/>
<evidence type="ECO:0000256" key="11">
    <source>
        <dbReference type="ARBA" id="ARBA00023015"/>
    </source>
</evidence>
<dbReference type="GO" id="GO:0005721">
    <property type="term" value="C:pericentric heterochromatin"/>
    <property type="evidence" value="ECO:0007669"/>
    <property type="project" value="TreeGrafter"/>
</dbReference>
<evidence type="ECO:0000256" key="8">
    <source>
        <dbReference type="ARBA" id="ARBA00022801"/>
    </source>
</evidence>
<comment type="caution">
    <text evidence="21">The sequence shown here is derived from an EMBL/GenBank/DDBJ whole genome shotgun (WGS) entry which is preliminary data.</text>
</comment>
<evidence type="ECO:0000256" key="17">
    <source>
        <dbReference type="ARBA" id="ARBA00081399"/>
    </source>
</evidence>
<dbReference type="OrthoDB" id="5857104at2759"/>
<feature type="compositionally biased region" description="Low complexity" evidence="18">
    <location>
        <begin position="36"/>
        <end position="46"/>
    </location>
</feature>
<dbReference type="SMART" id="SM00490">
    <property type="entry name" value="HELICc"/>
    <property type="match status" value="1"/>
</dbReference>
<keyword evidence="11" id="KW-0805">Transcription regulation</keyword>
<proteinExistence type="inferred from homology"/>
<keyword evidence="12" id="KW-0175">Coiled coil</keyword>
<dbReference type="FunFam" id="3.40.50.10810:FF:000015">
    <property type="entry name" value="lymphoid-specific helicase isoform X1"/>
    <property type="match status" value="1"/>
</dbReference>
<evidence type="ECO:0000256" key="13">
    <source>
        <dbReference type="ARBA" id="ARBA00023163"/>
    </source>
</evidence>
<dbReference type="GO" id="GO:0006346">
    <property type="term" value="P:DNA methylation-dependent constitutive heterochromatin formation"/>
    <property type="evidence" value="ECO:0007669"/>
    <property type="project" value="TreeGrafter"/>
</dbReference>
<dbReference type="InterPro" id="IPR014001">
    <property type="entry name" value="Helicase_ATP-bd"/>
</dbReference>
<feature type="region of interest" description="Disordered" evidence="18">
    <location>
        <begin position="144"/>
        <end position="266"/>
    </location>
</feature>
<dbReference type="Pfam" id="PF00271">
    <property type="entry name" value="Helicase_C"/>
    <property type="match status" value="1"/>
</dbReference>
<dbReference type="InterPro" id="IPR000330">
    <property type="entry name" value="SNF2_N"/>
</dbReference>
<dbReference type="SMART" id="SM00487">
    <property type="entry name" value="DEXDc"/>
    <property type="match status" value="1"/>
</dbReference>
<keyword evidence="7" id="KW-0498">Mitosis</keyword>
<feature type="compositionally biased region" description="Polar residues" evidence="18">
    <location>
        <begin position="47"/>
        <end position="66"/>
    </location>
</feature>
<evidence type="ECO:0000256" key="4">
    <source>
        <dbReference type="ARBA" id="ARBA00022553"/>
    </source>
</evidence>
<dbReference type="InterPro" id="IPR049730">
    <property type="entry name" value="SNF2/RAD54-like_C"/>
</dbReference>
<dbReference type="PROSITE" id="PS51194">
    <property type="entry name" value="HELICASE_CTER"/>
    <property type="match status" value="1"/>
</dbReference>
<feature type="region of interest" description="Disordered" evidence="18">
    <location>
        <begin position="32"/>
        <end position="74"/>
    </location>
</feature>
<dbReference type="Gene3D" id="3.40.50.300">
    <property type="entry name" value="P-loop containing nucleotide triphosphate hydrolases"/>
    <property type="match status" value="1"/>
</dbReference>
<name>A0A267GCL6_9PLAT</name>
<keyword evidence="4" id="KW-0597">Phosphoprotein</keyword>
<accession>A0A267GCL6</accession>
<evidence type="ECO:0000256" key="15">
    <source>
        <dbReference type="ARBA" id="ARBA00023306"/>
    </source>
</evidence>
<dbReference type="FunFam" id="3.40.50.300:FF:000577">
    <property type="entry name" value="lymphoid-specific helicase isoform X1"/>
    <property type="match status" value="1"/>
</dbReference>
<evidence type="ECO:0000256" key="14">
    <source>
        <dbReference type="ARBA" id="ARBA00023242"/>
    </source>
</evidence>
<keyword evidence="22" id="KW-1185">Reference proteome</keyword>
<evidence type="ECO:0000256" key="18">
    <source>
        <dbReference type="SAM" id="MobiDB-lite"/>
    </source>
</evidence>
<feature type="compositionally biased region" description="Acidic residues" evidence="18">
    <location>
        <begin position="595"/>
        <end position="611"/>
    </location>
</feature>
<protein>
    <recommendedName>
        <fullName evidence="17">Proliferation-associated SNF2-like protein</fullName>
    </recommendedName>
</protein>
<dbReference type="EMBL" id="NIVC01000406">
    <property type="protein sequence ID" value="PAA83778.1"/>
    <property type="molecule type" value="Genomic_DNA"/>
</dbReference>
<reference evidence="21 22" key="1">
    <citation type="submission" date="2017-06" db="EMBL/GenBank/DDBJ databases">
        <title>A platform for efficient transgenesis in Macrostomum lignano, a flatworm model organism for stem cell research.</title>
        <authorList>
            <person name="Berezikov E."/>
        </authorList>
    </citation>
    <scope>NUCLEOTIDE SEQUENCE [LARGE SCALE GENOMIC DNA]</scope>
    <source>
        <strain evidence="21">DV1</strain>
        <tissue evidence="21">Whole organism</tissue>
    </source>
</reference>
<dbReference type="SUPFAM" id="SSF52540">
    <property type="entry name" value="P-loop containing nucleoside triphosphate hydrolases"/>
    <property type="match status" value="2"/>
</dbReference>
<dbReference type="GO" id="GO:0003682">
    <property type="term" value="F:chromatin binding"/>
    <property type="evidence" value="ECO:0007669"/>
    <property type="project" value="TreeGrafter"/>
</dbReference>
<evidence type="ECO:0000256" key="10">
    <source>
        <dbReference type="ARBA" id="ARBA00022840"/>
    </source>
</evidence>
<dbReference type="InterPro" id="IPR001650">
    <property type="entry name" value="Helicase_C-like"/>
</dbReference>
<evidence type="ECO:0000256" key="1">
    <source>
        <dbReference type="ARBA" id="ARBA00004123"/>
    </source>
</evidence>
<feature type="compositionally biased region" description="Pro residues" evidence="18">
    <location>
        <begin position="170"/>
        <end position="181"/>
    </location>
</feature>
<evidence type="ECO:0000256" key="16">
    <source>
        <dbReference type="ARBA" id="ARBA00053349"/>
    </source>
</evidence>
<evidence type="ECO:0000256" key="7">
    <source>
        <dbReference type="ARBA" id="ARBA00022776"/>
    </source>
</evidence>
<evidence type="ECO:0000256" key="2">
    <source>
        <dbReference type="ARBA" id="ARBA00007025"/>
    </source>
</evidence>
<keyword evidence="15" id="KW-0131">Cell cycle</keyword>
<dbReference type="Proteomes" id="UP000215902">
    <property type="component" value="Unassembled WGS sequence"/>
</dbReference>
<dbReference type="InterPro" id="IPR038718">
    <property type="entry name" value="SNF2-like_sf"/>
</dbReference>
<gene>
    <name evidence="21" type="ORF">BOX15_Mlig017655g4</name>
</gene>
<keyword evidence="5" id="KW-0132">Cell division</keyword>
<feature type="compositionally biased region" description="Low complexity" evidence="18">
    <location>
        <begin position="247"/>
        <end position="262"/>
    </location>
</feature>
<dbReference type="Gene3D" id="3.40.50.10810">
    <property type="entry name" value="Tandem AAA-ATPase domain"/>
    <property type="match status" value="1"/>
</dbReference>
<evidence type="ECO:0000313" key="21">
    <source>
        <dbReference type="EMBL" id="PAA83778.1"/>
    </source>
</evidence>
<evidence type="ECO:0000256" key="5">
    <source>
        <dbReference type="ARBA" id="ARBA00022618"/>
    </source>
</evidence>
<evidence type="ECO:0000256" key="9">
    <source>
        <dbReference type="ARBA" id="ARBA00022806"/>
    </source>
</evidence>
<evidence type="ECO:0000256" key="3">
    <source>
        <dbReference type="ARBA" id="ARBA00022473"/>
    </source>
</evidence>
<feature type="compositionally biased region" description="Low complexity" evidence="18">
    <location>
        <begin position="217"/>
        <end position="227"/>
    </location>
</feature>
<comment type="similarity">
    <text evidence="2">Belongs to the SNF2/RAD54 helicase family.</text>
</comment>
<dbReference type="PROSITE" id="PS51192">
    <property type="entry name" value="HELICASE_ATP_BIND_1"/>
    <property type="match status" value="1"/>
</dbReference>
<keyword evidence="3" id="KW-0217">Developmental protein</keyword>
<comment type="subcellular location">
    <subcellularLocation>
        <location evidence="1">Nucleus</location>
    </subcellularLocation>
</comment>
<dbReference type="Pfam" id="PF00176">
    <property type="entry name" value="SNF2-rel_dom"/>
    <property type="match status" value="1"/>
</dbReference>
<keyword evidence="9" id="KW-0347">Helicase</keyword>
<keyword evidence="13" id="KW-0804">Transcription</keyword>
<feature type="compositionally biased region" description="Low complexity" evidence="18">
    <location>
        <begin position="152"/>
        <end position="169"/>
    </location>
</feature>
<dbReference type="InterPro" id="IPR027417">
    <property type="entry name" value="P-loop_NTPase"/>
</dbReference>
<keyword evidence="8" id="KW-0378">Hydrolase</keyword>
<dbReference type="GO" id="GO:0005524">
    <property type="term" value="F:ATP binding"/>
    <property type="evidence" value="ECO:0007669"/>
    <property type="project" value="UniProtKB-KW"/>
</dbReference>
<keyword evidence="6" id="KW-0547">Nucleotide-binding</keyword>
<evidence type="ECO:0000259" key="20">
    <source>
        <dbReference type="PROSITE" id="PS51194"/>
    </source>
</evidence>
<feature type="compositionally biased region" description="Low complexity" evidence="18">
    <location>
        <begin position="192"/>
        <end position="202"/>
    </location>
</feature>